<feature type="region of interest" description="Disordered" evidence="3">
    <location>
        <begin position="223"/>
        <end position="245"/>
    </location>
</feature>
<dbReference type="AlphaFoldDB" id="A0A699H1E9"/>
<dbReference type="GO" id="GO:0031011">
    <property type="term" value="C:Ino80 complex"/>
    <property type="evidence" value="ECO:0007669"/>
    <property type="project" value="InterPro"/>
</dbReference>
<evidence type="ECO:0000256" key="3">
    <source>
        <dbReference type="SAM" id="MobiDB-lite"/>
    </source>
</evidence>
<evidence type="ECO:0000256" key="1">
    <source>
        <dbReference type="ARBA" id="ARBA00004123"/>
    </source>
</evidence>
<evidence type="ECO:0000256" key="2">
    <source>
        <dbReference type="ARBA" id="ARBA00023242"/>
    </source>
</evidence>
<evidence type="ECO:0000259" key="4">
    <source>
        <dbReference type="PROSITE" id="PS51916"/>
    </source>
</evidence>
<dbReference type="InterPro" id="IPR024867">
    <property type="entry name" value="NFRKB"/>
</dbReference>
<organism evidence="5">
    <name type="scientific">Tanacetum cinerariifolium</name>
    <name type="common">Dalmatian daisy</name>
    <name type="synonym">Chrysanthemum cinerariifolium</name>
    <dbReference type="NCBI Taxonomy" id="118510"/>
    <lineage>
        <taxon>Eukaryota</taxon>
        <taxon>Viridiplantae</taxon>
        <taxon>Streptophyta</taxon>
        <taxon>Embryophyta</taxon>
        <taxon>Tracheophyta</taxon>
        <taxon>Spermatophyta</taxon>
        <taxon>Magnoliopsida</taxon>
        <taxon>eudicotyledons</taxon>
        <taxon>Gunneridae</taxon>
        <taxon>Pentapetalae</taxon>
        <taxon>asterids</taxon>
        <taxon>campanulids</taxon>
        <taxon>Asterales</taxon>
        <taxon>Asteraceae</taxon>
        <taxon>Asteroideae</taxon>
        <taxon>Anthemideae</taxon>
        <taxon>Anthemidinae</taxon>
        <taxon>Tanacetum</taxon>
    </lineage>
</organism>
<name>A0A699H1E9_TANCI</name>
<keyword evidence="2" id="KW-0539">Nucleus</keyword>
<dbReference type="PANTHER" id="PTHR13052:SF2">
    <property type="entry name" value="NUCLEAR FACTOR KAPPA-B-BINDING PROTEIN"/>
    <property type="match status" value="1"/>
</dbReference>
<accession>A0A699H1E9</accession>
<dbReference type="CDD" id="cd21865">
    <property type="entry name" value="DEUBAD_NFRKB"/>
    <property type="match status" value="1"/>
</dbReference>
<feature type="region of interest" description="Disordered" evidence="3">
    <location>
        <begin position="447"/>
        <end position="474"/>
    </location>
</feature>
<reference evidence="5" key="1">
    <citation type="journal article" date="2019" name="Sci. Rep.">
        <title>Draft genome of Tanacetum cinerariifolium, the natural source of mosquito coil.</title>
        <authorList>
            <person name="Yamashiro T."/>
            <person name="Shiraishi A."/>
            <person name="Satake H."/>
            <person name="Nakayama K."/>
        </authorList>
    </citation>
    <scope>NUCLEOTIDE SEQUENCE</scope>
</reference>
<feature type="compositionally biased region" description="Basic and acidic residues" evidence="3">
    <location>
        <begin position="223"/>
        <end position="236"/>
    </location>
</feature>
<comment type="caution">
    <text evidence="5">The sequence shown here is derived from an EMBL/GenBank/DDBJ whole genome shotgun (WGS) entry which is preliminary data.</text>
</comment>
<evidence type="ECO:0000313" key="5">
    <source>
        <dbReference type="EMBL" id="GEX21156.1"/>
    </source>
</evidence>
<comment type="subcellular location">
    <subcellularLocation>
        <location evidence="1">Nucleus</location>
    </subcellularLocation>
</comment>
<feature type="domain" description="DEUBAD" evidence="4">
    <location>
        <begin position="88"/>
        <end position="199"/>
    </location>
</feature>
<dbReference type="InterPro" id="IPR044867">
    <property type="entry name" value="DEUBAD_dom"/>
</dbReference>
<gene>
    <name evidence="5" type="ORF">Tci_293131</name>
</gene>
<dbReference type="PROSITE" id="PS51916">
    <property type="entry name" value="DEUBAD"/>
    <property type="match status" value="1"/>
</dbReference>
<proteinExistence type="predicted"/>
<sequence>MAADQLNKCSEVINVTHHTSWELQKTKKTKISHYDLNTRSSISLEWDDKNKHVVPKKEQISIAHRELTPFLPSVPHRQNVLGDVFAAPSELFELNDLTGLLSYEVWQTQLSVQEREFLNQFLPEGADSNTVVYELLLGNNFCFGSPFQKWGTSVCSGDCHPDAVLRQEQCNKVNKIAYYKELQEYHSKMIGSLQLWKETWACCLNPENDFCQQIPRSMNEYEKNGSLHQKDIRDSPEDGVGATSDSGYFDAEDKSYSSNSPDVAIMNGETITRVLKMESGNNYFDSSVGSKSVARSRKGDKLRRPSVECGDGAKYMSYIKVSKVQHERVKSSMKHSNTGIQWRSLDHVLGNLDSFCVVPYEVFEEEERLKLHEHWSHLAKKDLPAGFANWNSWRSARWQLGISLRKEMEDKVKSNDQPVSIFCNQDEELKHCDVQDKKEQNGDSVLHSVANPNAENHETATEVEPNDQPNQCSRQNQHLPQINVSQNFCSMPMDAANDDVLIQSSAFPSSLGEYPVSINPAGASVGEQIWPEVSLPKSVYYHHPTSLSLSDGYASVGEMSLGQSSRPIVLESEMLQKDPLRSFMHRGSDGGGSFFNPYGNQDRNELLLQSFYKDPGNSHYLHEQKLSSLSFHPIVSDPMLGINQFPRNLCPSMPMDPVLPNIQENLYSIPRQEHLLPMNNVHDWPGNGGINLPMTSSSHHRLNQNWYHADELVHNGWSGVVPNQGLLNGGQVVDESLFSILAQHNGIGSTGAMQQFIPSGNYVGVGAGLGTVAPTFTVVPPRTVTGSGFNYMSGNEAQLGWINLPHALQGTGKSFPRLWYDKDIGR</sequence>
<dbReference type="EMBL" id="BKCJ010095460">
    <property type="protein sequence ID" value="GEX21156.1"/>
    <property type="molecule type" value="Genomic_DNA"/>
</dbReference>
<dbReference type="PANTHER" id="PTHR13052">
    <property type="entry name" value="NFRKB-RELATED"/>
    <property type="match status" value="1"/>
</dbReference>
<protein>
    <submittedName>
        <fullName evidence="5">Putative nuclear factor related to kappa-B-binding protein</fullName>
    </submittedName>
</protein>